<dbReference type="AlphaFoldDB" id="A0A2T4YPR6"/>
<keyword evidence="2" id="KW-1185">Reference proteome</keyword>
<evidence type="ECO:0000313" key="1">
    <source>
        <dbReference type="EMBL" id="PTM45502.1"/>
    </source>
</evidence>
<organism evidence="1 2">
    <name type="scientific">Sphingomonas aerolata</name>
    <dbReference type="NCBI Taxonomy" id="185951"/>
    <lineage>
        <taxon>Bacteria</taxon>
        <taxon>Pseudomonadati</taxon>
        <taxon>Pseudomonadota</taxon>
        <taxon>Alphaproteobacteria</taxon>
        <taxon>Sphingomonadales</taxon>
        <taxon>Sphingomonadaceae</taxon>
        <taxon>Sphingomonas</taxon>
    </lineage>
</organism>
<reference evidence="1 2" key="1">
    <citation type="submission" date="2018-04" db="EMBL/GenBank/DDBJ databases">
        <title>Genomic Encyclopedia of Type Strains, Phase III (KMG-III): the genomes of soil and plant-associated and newly described type strains.</title>
        <authorList>
            <person name="Whitman W."/>
        </authorList>
    </citation>
    <scope>NUCLEOTIDE SEQUENCE [LARGE SCALE GENOMIC DNA]</scope>
    <source>
        <strain evidence="1 2">NW12</strain>
    </source>
</reference>
<comment type="caution">
    <text evidence="1">The sequence shown here is derived from an EMBL/GenBank/DDBJ whole genome shotgun (WGS) entry which is preliminary data.</text>
</comment>
<name>A0A2T4YPR6_9SPHN</name>
<dbReference type="RefSeq" id="WP_056408968.1">
    <property type="nucleotide sequence ID" value="NZ_PZZN01000002.1"/>
</dbReference>
<dbReference type="Proteomes" id="UP000240996">
    <property type="component" value="Unassembled WGS sequence"/>
</dbReference>
<protein>
    <submittedName>
        <fullName evidence="1">Uncharacterized protein</fullName>
    </submittedName>
</protein>
<dbReference type="EMBL" id="PZZN01000002">
    <property type="protein sequence ID" value="PTM45502.1"/>
    <property type="molecule type" value="Genomic_DNA"/>
</dbReference>
<accession>A0A2T4YPR6</accession>
<evidence type="ECO:0000313" key="2">
    <source>
        <dbReference type="Proteomes" id="UP000240996"/>
    </source>
</evidence>
<sequence>MIAMQVAEIIAEYAVFLELTDDEELNPDTAVKMMEALASHLQEMDKGFLRELVNAFPIIAEEYSGEAQEVVRNISYGYYLEEALAVDDPVKLARLEALRDARG</sequence>
<gene>
    <name evidence="1" type="ORF">C8J24_1726</name>
</gene>
<proteinExistence type="predicted"/>